<dbReference type="PIRSF" id="PIRSF006413">
    <property type="entry name" value="IF-6"/>
    <property type="match status" value="1"/>
</dbReference>
<dbReference type="GO" id="GO:0003743">
    <property type="term" value="F:translation initiation factor activity"/>
    <property type="evidence" value="ECO:0007669"/>
    <property type="project" value="UniProtKB-UniRule"/>
</dbReference>
<dbReference type="EMBL" id="CP001941">
    <property type="protein sequence ID" value="ADD07840.1"/>
    <property type="molecule type" value="Genomic_DNA"/>
</dbReference>
<sequence length="218" mass="23514">MIKKISINGSPFVGVYASCNNSIAVLPNIEINEDIFKKTLNVETFKTTLGGSPLIGSLMVMNSKGAVVTNFASDEDVSFLFDRINVFFVEDKINAIGNDILANDKAALVHVDFDKETIKYIEDALDVEVVKGEIGGIKTVGSAAVVTNKGMLVHPNVKDEEIEFLKNLFGVPVYISTANYGSLYVGASIVANDYGAIVGDKTSNVEVDRIENALDIIE</sequence>
<evidence type="ECO:0000313" key="3">
    <source>
        <dbReference type="Proteomes" id="UP000001400"/>
    </source>
</evidence>
<dbReference type="HOGENOM" id="CLU_071894_1_0_2"/>
<dbReference type="Pfam" id="PF01912">
    <property type="entry name" value="eIF-6"/>
    <property type="match status" value="1"/>
</dbReference>
<keyword evidence="1 2" id="KW-0396">Initiation factor</keyword>
<accession>B5IFD3</accession>
<dbReference type="eggNOG" id="arCOG04176">
    <property type="taxonomic scope" value="Archaea"/>
</dbReference>
<reference evidence="2" key="1">
    <citation type="submission" date="2010-02" db="EMBL/GenBank/DDBJ databases">
        <title>Complete sequence of Aciduliprofundum boonei T469.</title>
        <authorList>
            <consortium name="US DOE Joint Genome Institute"/>
            <person name="Lucas S."/>
            <person name="Copeland A."/>
            <person name="Lapidus A."/>
            <person name="Cheng J.-F."/>
            <person name="Bruce D."/>
            <person name="Goodwin L."/>
            <person name="Pitluck S."/>
            <person name="Saunders E."/>
            <person name="Detter J.C."/>
            <person name="Han C."/>
            <person name="Tapia R."/>
            <person name="Land M."/>
            <person name="Hauser L."/>
            <person name="Kyrpides N."/>
            <person name="Mikhailova N."/>
            <person name="Flores G."/>
            <person name="Reysenbach A.-L."/>
            <person name="Woyke T."/>
        </authorList>
    </citation>
    <scope>NUCLEOTIDE SEQUENCE</scope>
    <source>
        <strain evidence="2">T469</strain>
    </source>
</reference>
<dbReference type="SMART" id="SM00654">
    <property type="entry name" value="eIF6"/>
    <property type="match status" value="1"/>
</dbReference>
<organism evidence="2 3">
    <name type="scientific">Aciduliprofundum boonei (strain DSM 19572 / T469)</name>
    <dbReference type="NCBI Taxonomy" id="439481"/>
    <lineage>
        <taxon>Archaea</taxon>
        <taxon>Methanobacteriati</taxon>
        <taxon>Thermoplasmatota</taxon>
        <taxon>DHVE2 group</taxon>
        <taxon>Candidatus Aciduliprofundum</taxon>
    </lineage>
</organism>
<dbReference type="SUPFAM" id="SSF55909">
    <property type="entry name" value="Pentein"/>
    <property type="match status" value="1"/>
</dbReference>
<dbReference type="GO" id="GO:0042256">
    <property type="term" value="P:cytosolic ribosome assembly"/>
    <property type="evidence" value="ECO:0007669"/>
    <property type="project" value="InterPro"/>
</dbReference>
<name>B5IFD3_ACIB4</name>
<protein>
    <recommendedName>
        <fullName evidence="1">Translation initiation factor 6</fullName>
        <shortName evidence="1">aIF-6</shortName>
    </recommendedName>
</protein>
<dbReference type="KEGG" id="abi:Aboo_0028"/>
<dbReference type="AlphaFoldDB" id="B5IFD3"/>
<dbReference type="NCBIfam" id="NF003137">
    <property type="entry name" value="PRK04046.3-7"/>
    <property type="match status" value="1"/>
</dbReference>
<keyword evidence="3" id="KW-1185">Reference proteome</keyword>
<dbReference type="Proteomes" id="UP000001400">
    <property type="component" value="Chromosome"/>
</dbReference>
<dbReference type="STRING" id="439481.Aboo_0028"/>
<dbReference type="NCBIfam" id="TIGR00323">
    <property type="entry name" value="eIF-6"/>
    <property type="match status" value="1"/>
</dbReference>
<dbReference type="GeneID" id="8826962"/>
<comment type="function">
    <text evidence="1">Binds to the 50S ribosomal subunit and prevents its association with the 30S ribosomal subunit to form the 70S initiation complex.</text>
</comment>
<comment type="similarity">
    <text evidence="1">Belongs to the eIF-6 family.</text>
</comment>
<evidence type="ECO:0000256" key="1">
    <source>
        <dbReference type="HAMAP-Rule" id="MF_00032"/>
    </source>
</evidence>
<dbReference type="InterPro" id="IPR002769">
    <property type="entry name" value="eIF6"/>
</dbReference>
<keyword evidence="1" id="KW-0648">Protein biosynthesis</keyword>
<evidence type="ECO:0000313" key="2">
    <source>
        <dbReference type="EMBL" id="ADD07840.1"/>
    </source>
</evidence>
<dbReference type="OrthoDB" id="33582at2157"/>
<dbReference type="RefSeq" id="WP_008085465.1">
    <property type="nucleotide sequence ID" value="NC_013926.1"/>
</dbReference>
<gene>
    <name evidence="1" type="primary">eif6</name>
    <name evidence="2" type="ordered locus">Aboo_0028</name>
</gene>
<dbReference type="HAMAP" id="MF_00032">
    <property type="entry name" value="eIF_6"/>
    <property type="match status" value="1"/>
</dbReference>
<dbReference type="GO" id="GO:0043022">
    <property type="term" value="F:ribosome binding"/>
    <property type="evidence" value="ECO:0007669"/>
    <property type="project" value="InterPro"/>
</dbReference>
<dbReference type="PANTHER" id="PTHR10784">
    <property type="entry name" value="TRANSLATION INITIATION FACTOR 6"/>
    <property type="match status" value="1"/>
</dbReference>
<proteinExistence type="inferred from homology"/>
<dbReference type="Gene3D" id="3.75.10.10">
    <property type="entry name" value="L-arginine/glycine Amidinotransferase, Chain A"/>
    <property type="match status" value="1"/>
</dbReference>